<organism evidence="2">
    <name type="scientific">Euglena gracilis</name>
    <dbReference type="NCBI Taxonomy" id="3039"/>
    <lineage>
        <taxon>Eukaryota</taxon>
        <taxon>Discoba</taxon>
        <taxon>Euglenozoa</taxon>
        <taxon>Euglenida</taxon>
        <taxon>Spirocuta</taxon>
        <taxon>Euglenophyceae</taxon>
        <taxon>Euglenales</taxon>
        <taxon>Euglenaceae</taxon>
        <taxon>Euglena</taxon>
    </lineage>
</organism>
<name>S5RAK9_EUGGR</name>
<dbReference type="InterPro" id="IPR013320">
    <property type="entry name" value="ConA-like_dom_sf"/>
</dbReference>
<dbReference type="Gene3D" id="2.60.120.920">
    <property type="match status" value="1"/>
</dbReference>
<dbReference type="AlphaFoldDB" id="S5RAK9"/>
<evidence type="ECO:0000259" key="1">
    <source>
        <dbReference type="PROSITE" id="PS50188"/>
    </source>
</evidence>
<accession>S5RAK9</accession>
<protein>
    <submittedName>
        <fullName evidence="2">SPRY domain-containing SOCS box protein</fullName>
    </submittedName>
</protein>
<dbReference type="Pfam" id="PF00622">
    <property type="entry name" value="SPRY"/>
    <property type="match status" value="1"/>
</dbReference>
<dbReference type="SUPFAM" id="SSF49899">
    <property type="entry name" value="Concanavalin A-like lectins/glucanases"/>
    <property type="match status" value="1"/>
</dbReference>
<dbReference type="InterPro" id="IPR043136">
    <property type="entry name" value="B30.2/SPRY_sf"/>
</dbReference>
<reference evidence="2" key="1">
    <citation type="submission" date="2013-04" db="EMBL/GenBank/DDBJ databases">
        <authorList>
            <person name="Lebert M."/>
            <person name="Daiker V."/>
            <person name="Richter P."/>
            <person name="Strauch S."/>
        </authorList>
    </citation>
    <scope>NUCLEOTIDE SEQUENCE</scope>
</reference>
<sequence>METMSASFKWKKFDSQYYRFDFNGDGSENQRRILWKGQGIGEPGSHFPVIGDLKMAEGSHYFRIHFMCDNFKVGGATADCPLNKPIGTTKHSWYVDMSTGDCFWGSDDCQTRSILVPNPGAIARLHKFVAPSTGGIASFKINYDEGTVMFFFNDEYLGTVIRDPDLKSKGPFYPAVGITGLEGRAATALPEPMPAPILYNYKRNKL</sequence>
<dbReference type="PROSITE" id="PS50188">
    <property type="entry name" value="B302_SPRY"/>
    <property type="match status" value="1"/>
</dbReference>
<dbReference type="EMBL" id="KC859381">
    <property type="protein sequence ID" value="AGS09411.1"/>
    <property type="molecule type" value="mRNA"/>
</dbReference>
<evidence type="ECO:0000313" key="2">
    <source>
        <dbReference type="EMBL" id="AGS09411.1"/>
    </source>
</evidence>
<dbReference type="InterPro" id="IPR001870">
    <property type="entry name" value="B30.2/SPRY"/>
</dbReference>
<dbReference type="InterPro" id="IPR003877">
    <property type="entry name" value="SPRY_dom"/>
</dbReference>
<proteinExistence type="evidence at transcript level"/>
<feature type="domain" description="B30.2/SPRY" evidence="1">
    <location>
        <begin position="1"/>
        <end position="194"/>
    </location>
</feature>